<organism evidence="3">
    <name type="scientific">Echinostoma caproni</name>
    <dbReference type="NCBI Taxonomy" id="27848"/>
    <lineage>
        <taxon>Eukaryota</taxon>
        <taxon>Metazoa</taxon>
        <taxon>Spiralia</taxon>
        <taxon>Lophotrochozoa</taxon>
        <taxon>Platyhelminthes</taxon>
        <taxon>Trematoda</taxon>
        <taxon>Digenea</taxon>
        <taxon>Plagiorchiida</taxon>
        <taxon>Echinostomata</taxon>
        <taxon>Echinostomatoidea</taxon>
        <taxon>Echinostomatidae</taxon>
        <taxon>Echinostoma</taxon>
    </lineage>
</organism>
<dbReference type="EMBL" id="UZAN01043617">
    <property type="protein sequence ID" value="VDP78808.1"/>
    <property type="molecule type" value="Genomic_DNA"/>
</dbReference>
<evidence type="ECO:0000313" key="2">
    <source>
        <dbReference type="Proteomes" id="UP000272942"/>
    </source>
</evidence>
<dbReference type="AlphaFoldDB" id="A0A183AI18"/>
<dbReference type="Proteomes" id="UP000272942">
    <property type="component" value="Unassembled WGS sequence"/>
</dbReference>
<keyword evidence="2" id="KW-1185">Reference proteome</keyword>
<evidence type="ECO:0000313" key="1">
    <source>
        <dbReference type="EMBL" id="VDP78808.1"/>
    </source>
</evidence>
<sequence length="93" mass="10081">MDSFDSGYGIDGWHWGRAIKAGTNDSDAERPPVSTNISGCDNCVPLFVGLQDTGYSLAGGGAIPERCTVKEDFRFVESIGAMEELRQAMAFWT</sequence>
<gene>
    <name evidence="1" type="ORF">ECPE_LOCUS6603</name>
</gene>
<proteinExistence type="predicted"/>
<dbReference type="WBParaSite" id="ECPE_0000661601-mRNA-1">
    <property type="protein sequence ID" value="ECPE_0000661601-mRNA-1"/>
    <property type="gene ID" value="ECPE_0000661601"/>
</dbReference>
<protein>
    <submittedName>
        <fullName evidence="3">Peptidase M20</fullName>
    </submittedName>
</protein>
<evidence type="ECO:0000313" key="3">
    <source>
        <dbReference type="WBParaSite" id="ECPE_0000661601-mRNA-1"/>
    </source>
</evidence>
<reference evidence="3" key="1">
    <citation type="submission" date="2016-06" db="UniProtKB">
        <authorList>
            <consortium name="WormBaseParasite"/>
        </authorList>
    </citation>
    <scope>IDENTIFICATION</scope>
</reference>
<name>A0A183AI18_9TREM</name>
<reference evidence="1 2" key="2">
    <citation type="submission" date="2018-11" db="EMBL/GenBank/DDBJ databases">
        <authorList>
            <consortium name="Pathogen Informatics"/>
        </authorList>
    </citation>
    <scope>NUCLEOTIDE SEQUENCE [LARGE SCALE GENOMIC DNA]</scope>
    <source>
        <strain evidence="1 2">Egypt</strain>
    </source>
</reference>
<accession>A0A183AI18</accession>